<dbReference type="SUPFAM" id="SSF52922">
    <property type="entry name" value="TK C-terminal domain-like"/>
    <property type="match status" value="1"/>
</dbReference>
<dbReference type="RefSeq" id="WP_289266882.1">
    <property type="nucleotide sequence ID" value="NZ_OX365700.1"/>
</dbReference>
<keyword evidence="2" id="KW-1185">Reference proteome</keyword>
<evidence type="ECO:0000313" key="2">
    <source>
        <dbReference type="Proteomes" id="UP001179121"/>
    </source>
</evidence>
<gene>
    <name evidence="1" type="ORF">DNFV4_00277</name>
</gene>
<dbReference type="Gene3D" id="3.40.50.920">
    <property type="match status" value="1"/>
</dbReference>
<sequence length="481" mass="52003">MAPFTAWLPPRPHQEFDFVLKIMGPSAAVLFKELMPITQFLTGRGFAVMAQRGMLSGDVTDCVLHLRIASRTFYSMGHGCDGLIDLDGHTQELPRIGIQPGSVLLWEPPGAHRPSPLIPAGVIVYALPLTELCAPYSEGLPSKGLAALAALLSLLGIPETPLRRLAPSLAAPRSFEAGLDFGLHAIEKRDIYSLPLPGGSHEQSRLMLTPERAILLGFAVSSCECRSACDADLIASPTQWTSKHLGIAGAMVSVLESDSHPGVQAYRGPQGQVMALLRGNDAAVASCFRDFKAPEVFIASDLSDTVRLLIAGHELIRSGRSDGVGVLLEDTLALRHQSLDIHTLVEMIGRRKSIDPNPAIHTRPQWTDATSQRERTVMADVGFVAWGAAQGVVRDAVALCQSFGLKVAGLYPSRIMPLSHEEIESFARSVSRIVLVEEGHTKGYWDRLRAGFSFEYTVLTPLVGKPLTAMDIFLREGLGAL</sequence>
<accession>A0AA86T8L9</accession>
<reference evidence="1" key="1">
    <citation type="submission" date="2022-10" db="EMBL/GenBank/DDBJ databases">
        <authorList>
            <person name="Koch H."/>
        </authorList>
    </citation>
    <scope>NUCLEOTIDE SEQUENCE</scope>
    <source>
        <strain evidence="1">DNF</strain>
    </source>
</reference>
<dbReference type="Proteomes" id="UP001179121">
    <property type="component" value="Chromosome"/>
</dbReference>
<dbReference type="KEGG" id="nti:DNFV4_00277"/>
<evidence type="ECO:0000313" key="1">
    <source>
        <dbReference type="EMBL" id="CAI4029858.1"/>
    </source>
</evidence>
<dbReference type="EMBL" id="OX365700">
    <property type="protein sequence ID" value="CAI4029858.1"/>
    <property type="molecule type" value="Genomic_DNA"/>
</dbReference>
<organism evidence="1 2">
    <name type="scientific">Nitrospira tepida</name>
    <dbReference type="NCBI Taxonomy" id="2973512"/>
    <lineage>
        <taxon>Bacteria</taxon>
        <taxon>Pseudomonadati</taxon>
        <taxon>Nitrospirota</taxon>
        <taxon>Nitrospiria</taxon>
        <taxon>Nitrospirales</taxon>
        <taxon>Nitrospiraceae</taxon>
        <taxon>Nitrospira</taxon>
    </lineage>
</organism>
<name>A0AA86T8L9_9BACT</name>
<proteinExistence type="predicted"/>
<protein>
    <submittedName>
        <fullName evidence="1">PFOR_II domain-containing protein</fullName>
    </submittedName>
</protein>
<dbReference type="AlphaFoldDB" id="A0AA86T8L9"/>
<dbReference type="InterPro" id="IPR009014">
    <property type="entry name" value="Transketo_C/PFOR_II"/>
</dbReference>